<dbReference type="RefSeq" id="WP_087101629.1">
    <property type="nucleotide sequence ID" value="NZ_FWFG01000007.1"/>
</dbReference>
<reference evidence="2 3" key="1">
    <citation type="submission" date="2017-02" db="EMBL/GenBank/DDBJ databases">
        <authorList>
            <person name="Peterson S.W."/>
        </authorList>
    </citation>
    <scope>NUCLEOTIDE SEQUENCE [LARGE SCALE GENOMIC DNA]</scope>
    <source>
        <strain evidence="2 3">CIP104813</strain>
    </source>
</reference>
<evidence type="ECO:0000313" key="2">
    <source>
        <dbReference type="EMBL" id="SLM87887.1"/>
    </source>
</evidence>
<organism evidence="2 3">
    <name type="scientific">Brachybacterium nesterenkovii</name>
    <dbReference type="NCBI Taxonomy" id="47847"/>
    <lineage>
        <taxon>Bacteria</taxon>
        <taxon>Bacillati</taxon>
        <taxon>Actinomycetota</taxon>
        <taxon>Actinomycetes</taxon>
        <taxon>Micrococcales</taxon>
        <taxon>Dermabacteraceae</taxon>
        <taxon>Brachybacterium</taxon>
    </lineage>
</organism>
<proteinExistence type="predicted"/>
<sequence length="298" mass="31141">MSTRSRLPWPDAAPVLPVEPLRGVLEAFSSLALRHPEDVTLLPPLVDEDGNADEFADPPPALEQIVEEFGGIEVRGRVRLNLLTDDRTDLGPYTLLGDPTTFYPLIEGDDVAVILTIDEDGAPGAVYGIGEDLSLTLAARSLGHFLERYLHALTETLEGLDAEAERASAGAGDSGEAGNGAGAGNTAASDRSAAPDGAPTRAESAVELMKAHMLSSILGLLPEEERAAVPFESVADSGFEADDLPEGTVAVADLRDVDGDASVHVMDADLPGDPLECRIAFSHGGLVVSIVDEEAGEE</sequence>
<dbReference type="OrthoDB" id="4792562at2"/>
<evidence type="ECO:0000256" key="1">
    <source>
        <dbReference type="SAM" id="MobiDB-lite"/>
    </source>
</evidence>
<gene>
    <name evidence="2" type="ORF">FM110_00500</name>
</gene>
<evidence type="ECO:0000313" key="3">
    <source>
        <dbReference type="Proteomes" id="UP000195981"/>
    </source>
</evidence>
<dbReference type="Proteomes" id="UP000195981">
    <property type="component" value="Unassembled WGS sequence"/>
</dbReference>
<protein>
    <submittedName>
        <fullName evidence="2">Uncharacterized protein</fullName>
    </submittedName>
</protein>
<dbReference type="AlphaFoldDB" id="A0A1X6WSU8"/>
<name>A0A1X6WSU8_9MICO</name>
<accession>A0A1X6WSU8</accession>
<feature type="region of interest" description="Disordered" evidence="1">
    <location>
        <begin position="164"/>
        <end position="204"/>
    </location>
</feature>
<dbReference type="EMBL" id="FWFG01000007">
    <property type="protein sequence ID" value="SLM87887.1"/>
    <property type="molecule type" value="Genomic_DNA"/>
</dbReference>
<feature type="compositionally biased region" description="Gly residues" evidence="1">
    <location>
        <begin position="172"/>
        <end position="183"/>
    </location>
</feature>
<keyword evidence="3" id="KW-1185">Reference proteome</keyword>